<protein>
    <submittedName>
        <fullName evidence="1">Uncharacterized protein</fullName>
    </submittedName>
</protein>
<evidence type="ECO:0000313" key="1">
    <source>
        <dbReference type="EMBL" id="QOR57306.1"/>
    </source>
</evidence>
<reference evidence="1 2" key="1">
    <citation type="submission" date="2020-07" db="EMBL/GenBank/DDBJ databases">
        <title>Taxonomic proposal: Crassvirales, a new order of highly abundant and diverse bacterial viruses.</title>
        <authorList>
            <person name="Shkoporov A.N."/>
            <person name="Stockdale S.R."/>
            <person name="Guerin E."/>
            <person name="Ross R.P."/>
            <person name="Hill C."/>
        </authorList>
    </citation>
    <scope>NUCLEOTIDE SEQUENCE [LARGE SCALE GENOMIC DNA]</scope>
</reference>
<dbReference type="GeneID" id="65131243"/>
<sequence>MEAVLTEKSVKLIAVMLSEPKIKAAVYEKLDHTEKYKIYTINDDGSITLGSTKFHFWNKIIGCEQTLPFESFALKVWDALVSLSTGLNQKAIMEGLSQEIVMKGVKDKNFNWVVERLYDVATKVCQNSSIADGVGADPAGSRVSGPRLNAQQEFPDKIVININGRKEVLQVKDCIGKPMIELEYGIVNAKRVMP</sequence>
<accession>A0A7M1RSP6</accession>
<dbReference type="EMBL" id="MT774402">
    <property type="protein sequence ID" value="QOR57306.1"/>
    <property type="molecule type" value="Genomic_DNA"/>
</dbReference>
<proteinExistence type="predicted"/>
<dbReference type="Proteomes" id="UP000593599">
    <property type="component" value="Segment"/>
</dbReference>
<dbReference type="RefSeq" id="YP_010112758.1">
    <property type="nucleotide sequence ID" value="NC_055895.1"/>
</dbReference>
<organism evidence="1 2">
    <name type="scientific">uncultured phage cr7_1</name>
    <dbReference type="NCBI Taxonomy" id="2772086"/>
    <lineage>
        <taxon>Viruses</taxon>
        <taxon>Duplodnaviria</taxon>
        <taxon>Heunggongvirae</taxon>
        <taxon>Uroviricota</taxon>
        <taxon>Caudoviricetes</taxon>
        <taxon>Crassvirales</taxon>
        <taxon>Suoliviridae</taxon>
        <taxon>Oafivirinae</taxon>
        <taxon>Burzaovirus</taxon>
        <taxon>Burzaovirus coli</taxon>
    </lineage>
</organism>
<evidence type="ECO:0000313" key="2">
    <source>
        <dbReference type="Proteomes" id="UP000593599"/>
    </source>
</evidence>
<keyword evidence="2" id="KW-1185">Reference proteome</keyword>
<name>A0A7M1RSP6_9CAUD</name>
<dbReference type="KEGG" id="vg:65131243"/>